<feature type="compositionally biased region" description="Polar residues" evidence="7">
    <location>
        <begin position="68"/>
        <end position="83"/>
    </location>
</feature>
<feature type="region of interest" description="Disordered" evidence="7">
    <location>
        <begin position="54"/>
        <end position="121"/>
    </location>
</feature>
<dbReference type="InterPro" id="IPR001138">
    <property type="entry name" value="Zn2Cys6_DnaBD"/>
</dbReference>
<organism evidence="9 10">
    <name type="scientific">Setomelanomma holmii</name>
    <dbReference type="NCBI Taxonomy" id="210430"/>
    <lineage>
        <taxon>Eukaryota</taxon>
        <taxon>Fungi</taxon>
        <taxon>Dikarya</taxon>
        <taxon>Ascomycota</taxon>
        <taxon>Pezizomycotina</taxon>
        <taxon>Dothideomycetes</taxon>
        <taxon>Pleosporomycetidae</taxon>
        <taxon>Pleosporales</taxon>
        <taxon>Pleosporineae</taxon>
        <taxon>Phaeosphaeriaceae</taxon>
        <taxon>Setomelanomma</taxon>
    </lineage>
</organism>
<evidence type="ECO:0000256" key="4">
    <source>
        <dbReference type="ARBA" id="ARBA00023125"/>
    </source>
</evidence>
<sequence length="459" mass="51487">MDCVSDSIPTRASRACQRCGQRKVKCDAVLGTGPCSRCRMDRVDQGCIVMPSRRGTYNRSRKRPRLHSPSQTENDPSRNSTISRGDAGTQEHNAGTWPVSDPSLTPTAVSQPGTSSLTLDDGVSLSQVDKCVMPRASEAQLQTQWWPNNGREYLHGSIATNPSQPSLSEVENRGTQKTLASMFEEFLEKQGQSDDGSATKLGLVLFAKRCFDDPDQELLDQLVTAFLDNFCPLYSIVNKAEVLESHRAHNLPWILLHAICFLGATFCDSAIIHKSSYKSRLHARRAFYDKAKVLFDVGYKTDKVVLLQTVIMLSFWGPKMNSYWNPCSWVVFAVTIAALLGIHRSAAFARVTDRDKGLLKRLWWTVLVRDAYCAALLGKPFRIDMALCDTEMLDLADFRPEEETNDSALFRFRLQNCRLFHARSSSGGSFLVIRRWISMDYTSFWTAGELKSRPLSDGT</sequence>
<feature type="compositionally biased region" description="Polar residues" evidence="7">
    <location>
        <begin position="102"/>
        <end position="118"/>
    </location>
</feature>
<keyword evidence="5" id="KW-0804">Transcription</keyword>
<keyword evidence="10" id="KW-1185">Reference proteome</keyword>
<dbReference type="PANTHER" id="PTHR47171:SF1">
    <property type="entry name" value="ZN(II)2CYS6 TRANSCRIPTION FACTOR (EUROFUNG)"/>
    <property type="match status" value="1"/>
</dbReference>
<dbReference type="PROSITE" id="PS50048">
    <property type="entry name" value="ZN2_CY6_FUNGAL_2"/>
    <property type="match status" value="1"/>
</dbReference>
<evidence type="ECO:0000256" key="6">
    <source>
        <dbReference type="ARBA" id="ARBA00023242"/>
    </source>
</evidence>
<dbReference type="CDD" id="cd00067">
    <property type="entry name" value="GAL4"/>
    <property type="match status" value="1"/>
</dbReference>
<reference evidence="9" key="1">
    <citation type="journal article" date="2020" name="Stud. Mycol.">
        <title>101 Dothideomycetes genomes: a test case for predicting lifestyles and emergence of pathogens.</title>
        <authorList>
            <person name="Haridas S."/>
            <person name="Albert R."/>
            <person name="Binder M."/>
            <person name="Bloem J."/>
            <person name="Labutti K."/>
            <person name="Salamov A."/>
            <person name="Andreopoulos B."/>
            <person name="Baker S."/>
            <person name="Barry K."/>
            <person name="Bills G."/>
            <person name="Bluhm B."/>
            <person name="Cannon C."/>
            <person name="Castanera R."/>
            <person name="Culley D."/>
            <person name="Daum C."/>
            <person name="Ezra D."/>
            <person name="Gonzalez J."/>
            <person name="Henrissat B."/>
            <person name="Kuo A."/>
            <person name="Liang C."/>
            <person name="Lipzen A."/>
            <person name="Lutzoni F."/>
            <person name="Magnuson J."/>
            <person name="Mondo S."/>
            <person name="Nolan M."/>
            <person name="Ohm R."/>
            <person name="Pangilinan J."/>
            <person name="Park H.-J."/>
            <person name="Ramirez L."/>
            <person name="Alfaro M."/>
            <person name="Sun H."/>
            <person name="Tritt A."/>
            <person name="Yoshinaga Y."/>
            <person name="Zwiers L.-H."/>
            <person name="Turgeon B."/>
            <person name="Goodwin S."/>
            <person name="Spatafora J."/>
            <person name="Crous P."/>
            <person name="Grigoriev I."/>
        </authorList>
    </citation>
    <scope>NUCLEOTIDE SEQUENCE</scope>
    <source>
        <strain evidence="9">CBS 110217</strain>
    </source>
</reference>
<dbReference type="CDD" id="cd12148">
    <property type="entry name" value="fungal_TF_MHR"/>
    <property type="match status" value="1"/>
</dbReference>
<dbReference type="InterPro" id="IPR007219">
    <property type="entry name" value="XnlR_reg_dom"/>
</dbReference>
<keyword evidence="1" id="KW-0479">Metal-binding</keyword>
<protein>
    <recommendedName>
        <fullName evidence="8">Zn(2)-C6 fungal-type domain-containing protein</fullName>
    </recommendedName>
</protein>
<dbReference type="Proteomes" id="UP000799777">
    <property type="component" value="Unassembled WGS sequence"/>
</dbReference>
<keyword evidence="3" id="KW-0805">Transcription regulation</keyword>
<dbReference type="Gene3D" id="4.10.240.10">
    <property type="entry name" value="Zn(2)-C6 fungal-type DNA-binding domain"/>
    <property type="match status" value="1"/>
</dbReference>
<keyword evidence="2" id="KW-0862">Zinc</keyword>
<dbReference type="SMART" id="SM00066">
    <property type="entry name" value="GAL4"/>
    <property type="match status" value="1"/>
</dbReference>
<dbReference type="Pfam" id="PF04082">
    <property type="entry name" value="Fungal_trans"/>
    <property type="match status" value="1"/>
</dbReference>
<gene>
    <name evidence="9" type="ORF">EK21DRAFT_85827</name>
</gene>
<evidence type="ECO:0000256" key="1">
    <source>
        <dbReference type="ARBA" id="ARBA00022723"/>
    </source>
</evidence>
<dbReference type="GO" id="GO:0003677">
    <property type="term" value="F:DNA binding"/>
    <property type="evidence" value="ECO:0007669"/>
    <property type="project" value="UniProtKB-KW"/>
</dbReference>
<evidence type="ECO:0000313" key="10">
    <source>
        <dbReference type="Proteomes" id="UP000799777"/>
    </source>
</evidence>
<evidence type="ECO:0000259" key="8">
    <source>
        <dbReference type="PROSITE" id="PS50048"/>
    </source>
</evidence>
<evidence type="ECO:0000313" key="9">
    <source>
        <dbReference type="EMBL" id="KAF2034025.1"/>
    </source>
</evidence>
<evidence type="ECO:0000256" key="2">
    <source>
        <dbReference type="ARBA" id="ARBA00022833"/>
    </source>
</evidence>
<keyword evidence="6" id="KW-0539">Nucleus</keyword>
<keyword evidence="4" id="KW-0238">DNA-binding</keyword>
<dbReference type="InterPro" id="IPR052073">
    <property type="entry name" value="Amide_Lactam_Regulators"/>
</dbReference>
<proteinExistence type="predicted"/>
<dbReference type="AlphaFoldDB" id="A0A9P4HI72"/>
<dbReference type="GO" id="GO:0008270">
    <property type="term" value="F:zinc ion binding"/>
    <property type="evidence" value="ECO:0007669"/>
    <property type="project" value="InterPro"/>
</dbReference>
<comment type="caution">
    <text evidence="9">The sequence shown here is derived from an EMBL/GenBank/DDBJ whole genome shotgun (WGS) entry which is preliminary data.</text>
</comment>
<feature type="domain" description="Zn(2)-C6 fungal-type" evidence="8">
    <location>
        <begin position="15"/>
        <end position="49"/>
    </location>
</feature>
<evidence type="ECO:0000256" key="3">
    <source>
        <dbReference type="ARBA" id="ARBA00023015"/>
    </source>
</evidence>
<dbReference type="PANTHER" id="PTHR47171">
    <property type="entry name" value="FARA-RELATED"/>
    <property type="match status" value="1"/>
</dbReference>
<dbReference type="InterPro" id="IPR036864">
    <property type="entry name" value="Zn2-C6_fun-type_DNA-bd_sf"/>
</dbReference>
<accession>A0A9P4HI72</accession>
<dbReference type="SUPFAM" id="SSF57701">
    <property type="entry name" value="Zn2/Cys6 DNA-binding domain"/>
    <property type="match status" value="1"/>
</dbReference>
<evidence type="ECO:0000256" key="5">
    <source>
        <dbReference type="ARBA" id="ARBA00023163"/>
    </source>
</evidence>
<dbReference type="SMART" id="SM00906">
    <property type="entry name" value="Fungal_trans"/>
    <property type="match status" value="1"/>
</dbReference>
<dbReference type="GO" id="GO:0000981">
    <property type="term" value="F:DNA-binding transcription factor activity, RNA polymerase II-specific"/>
    <property type="evidence" value="ECO:0007669"/>
    <property type="project" value="InterPro"/>
</dbReference>
<name>A0A9P4HI72_9PLEO</name>
<dbReference type="EMBL" id="ML978163">
    <property type="protein sequence ID" value="KAF2034025.1"/>
    <property type="molecule type" value="Genomic_DNA"/>
</dbReference>
<dbReference type="OrthoDB" id="5121955at2759"/>
<evidence type="ECO:0000256" key="7">
    <source>
        <dbReference type="SAM" id="MobiDB-lite"/>
    </source>
</evidence>
<dbReference type="Pfam" id="PF00172">
    <property type="entry name" value="Zn_clus"/>
    <property type="match status" value="1"/>
</dbReference>
<dbReference type="GO" id="GO:0006351">
    <property type="term" value="P:DNA-templated transcription"/>
    <property type="evidence" value="ECO:0007669"/>
    <property type="project" value="InterPro"/>
</dbReference>